<evidence type="ECO:0000313" key="5">
    <source>
        <dbReference type="EMBL" id="NGY62539.1"/>
    </source>
</evidence>
<reference evidence="5 6" key="1">
    <citation type="submission" date="2020-03" db="EMBL/GenBank/DDBJ databases">
        <title>Isolation and identification of active actinomycetes.</title>
        <authorList>
            <person name="Sun X."/>
        </authorList>
    </citation>
    <scope>NUCLEOTIDE SEQUENCE [LARGE SCALE GENOMIC DNA]</scope>
    <source>
        <strain evidence="5 6">NEAU-D13</strain>
    </source>
</reference>
<dbReference type="SUPFAM" id="SSF53756">
    <property type="entry name" value="UDP-Glycosyltransferase/glycogen phosphorylase"/>
    <property type="match status" value="1"/>
</dbReference>
<evidence type="ECO:0000259" key="3">
    <source>
        <dbReference type="Pfam" id="PF00534"/>
    </source>
</evidence>
<dbReference type="Gene3D" id="3.40.50.2000">
    <property type="entry name" value="Glycogen Phosphorylase B"/>
    <property type="match status" value="2"/>
</dbReference>
<organism evidence="5 6">
    <name type="scientific">Lentzea alba</name>
    <dbReference type="NCBI Taxonomy" id="2714351"/>
    <lineage>
        <taxon>Bacteria</taxon>
        <taxon>Bacillati</taxon>
        <taxon>Actinomycetota</taxon>
        <taxon>Actinomycetes</taxon>
        <taxon>Pseudonocardiales</taxon>
        <taxon>Pseudonocardiaceae</taxon>
        <taxon>Lentzea</taxon>
    </lineage>
</organism>
<dbReference type="EMBL" id="JAAMPJ010000007">
    <property type="protein sequence ID" value="NGY62539.1"/>
    <property type="molecule type" value="Genomic_DNA"/>
</dbReference>
<accession>A0A7C9W378</accession>
<dbReference type="RefSeq" id="WP_166050054.1">
    <property type="nucleotide sequence ID" value="NZ_JAAMPJ010000007.1"/>
</dbReference>
<dbReference type="GO" id="GO:0016757">
    <property type="term" value="F:glycosyltransferase activity"/>
    <property type="evidence" value="ECO:0007669"/>
    <property type="project" value="UniProtKB-KW"/>
</dbReference>
<sequence>MRVVMVSTGAPPDPLGGIGTYVEGLLGGLASGAAEVDLVGASRHRGLPPVTRQGRVTVRRVPTGRSGLPRTRLGMTIALARLNVAGVRHVARRRPDVVAVHDWMCAPAGVVSALVLRLPVCFHVHSAEIFRGEGSRGAVAFLGRLLTRGMARWARLVVVPSKDTAAAVPYLAGNVAVVSHGAGKAWRMPCPDEAEREVVRKEVRARYGLPDGRRLVVFAGRYAAHKGVAELVEAIRLIPDATLVLAGSGWPEVGQDDRLRSLVARLGLQDRVHVLGRYLNTDELRDHLVAADVCAFPSAYEPFGFVALEAMALRARTVVGPGFDEAVVGSEEGACLRTATTSPGELAAAVLRALSDHDPDLGDRARRYVLAHHSWEAAADRTLQVYAEAVRR</sequence>
<dbReference type="Pfam" id="PF13579">
    <property type="entry name" value="Glyco_trans_4_4"/>
    <property type="match status" value="1"/>
</dbReference>
<evidence type="ECO:0000256" key="2">
    <source>
        <dbReference type="ARBA" id="ARBA00022679"/>
    </source>
</evidence>
<evidence type="ECO:0000313" key="6">
    <source>
        <dbReference type="Proteomes" id="UP000481360"/>
    </source>
</evidence>
<dbReference type="CDD" id="cd03801">
    <property type="entry name" value="GT4_PimA-like"/>
    <property type="match status" value="1"/>
</dbReference>
<dbReference type="AlphaFoldDB" id="A0A7C9W378"/>
<evidence type="ECO:0000259" key="4">
    <source>
        <dbReference type="Pfam" id="PF13579"/>
    </source>
</evidence>
<keyword evidence="1" id="KW-0328">Glycosyltransferase</keyword>
<feature type="domain" description="Glycosyl transferase family 1" evidence="3">
    <location>
        <begin position="200"/>
        <end position="357"/>
    </location>
</feature>
<evidence type="ECO:0000256" key="1">
    <source>
        <dbReference type="ARBA" id="ARBA00022676"/>
    </source>
</evidence>
<dbReference type="InterPro" id="IPR001296">
    <property type="entry name" value="Glyco_trans_1"/>
</dbReference>
<comment type="caution">
    <text evidence="5">The sequence shown here is derived from an EMBL/GenBank/DDBJ whole genome shotgun (WGS) entry which is preliminary data.</text>
</comment>
<name>A0A7C9W378_9PSEU</name>
<keyword evidence="6" id="KW-1185">Reference proteome</keyword>
<gene>
    <name evidence="5" type="ORF">G7043_26810</name>
</gene>
<dbReference type="Proteomes" id="UP000481360">
    <property type="component" value="Unassembled WGS sequence"/>
</dbReference>
<protein>
    <submittedName>
        <fullName evidence="5">Glycosyltransferase family 4 protein</fullName>
    </submittedName>
</protein>
<dbReference type="PANTHER" id="PTHR12526">
    <property type="entry name" value="GLYCOSYLTRANSFERASE"/>
    <property type="match status" value="1"/>
</dbReference>
<proteinExistence type="predicted"/>
<keyword evidence="2 5" id="KW-0808">Transferase</keyword>
<dbReference type="PANTHER" id="PTHR12526:SF510">
    <property type="entry name" value="D-INOSITOL 3-PHOSPHATE GLYCOSYLTRANSFERASE"/>
    <property type="match status" value="1"/>
</dbReference>
<dbReference type="InterPro" id="IPR028098">
    <property type="entry name" value="Glyco_trans_4-like_N"/>
</dbReference>
<dbReference type="Pfam" id="PF00534">
    <property type="entry name" value="Glycos_transf_1"/>
    <property type="match status" value="1"/>
</dbReference>
<feature type="domain" description="Glycosyltransferase subfamily 4-like N-terminal" evidence="4">
    <location>
        <begin position="16"/>
        <end position="168"/>
    </location>
</feature>